<evidence type="ECO:0000313" key="3">
    <source>
        <dbReference type="Proteomes" id="UP001176891"/>
    </source>
</evidence>
<evidence type="ECO:0008006" key="4">
    <source>
        <dbReference type="Google" id="ProtNLM"/>
    </source>
</evidence>
<dbReference type="RefSeq" id="WP_303282610.1">
    <property type="nucleotide sequence ID" value="NZ_BAABCZ010000011.1"/>
</dbReference>
<gene>
    <name evidence="2" type="ORF">Q4Q39_11415</name>
</gene>
<dbReference type="EMBL" id="JAUOEM010000003">
    <property type="protein sequence ID" value="MDO5988012.1"/>
    <property type="molecule type" value="Genomic_DNA"/>
</dbReference>
<name>A0ABT8X2S3_9FLAO</name>
<organism evidence="2 3">
    <name type="scientific">Flavivirga amylovorans</name>
    <dbReference type="NCBI Taxonomy" id="870486"/>
    <lineage>
        <taxon>Bacteria</taxon>
        <taxon>Pseudomonadati</taxon>
        <taxon>Bacteroidota</taxon>
        <taxon>Flavobacteriia</taxon>
        <taxon>Flavobacteriales</taxon>
        <taxon>Flavobacteriaceae</taxon>
        <taxon>Flavivirga</taxon>
    </lineage>
</organism>
<feature type="signal peptide" evidence="1">
    <location>
        <begin position="1"/>
        <end position="19"/>
    </location>
</feature>
<evidence type="ECO:0000256" key="1">
    <source>
        <dbReference type="SAM" id="SignalP"/>
    </source>
</evidence>
<accession>A0ABT8X2S3</accession>
<dbReference type="Proteomes" id="UP001176891">
    <property type="component" value="Unassembled WGS sequence"/>
</dbReference>
<proteinExistence type="predicted"/>
<protein>
    <recommendedName>
        <fullName evidence="4">Secreted protein</fullName>
    </recommendedName>
</protein>
<keyword evidence="1" id="KW-0732">Signal</keyword>
<comment type="caution">
    <text evidence="2">The sequence shown here is derived from an EMBL/GenBank/DDBJ whole genome shotgun (WGS) entry which is preliminary data.</text>
</comment>
<feature type="chain" id="PRO_5045565933" description="Secreted protein" evidence="1">
    <location>
        <begin position="20"/>
        <end position="53"/>
    </location>
</feature>
<reference evidence="2" key="1">
    <citation type="submission" date="2023-07" db="EMBL/GenBank/DDBJ databases">
        <title>Two novel species in the genus Flavivirga.</title>
        <authorList>
            <person name="Kwon K."/>
        </authorList>
    </citation>
    <scope>NUCLEOTIDE SEQUENCE</scope>
    <source>
        <strain evidence="2">KACC 14157</strain>
    </source>
</reference>
<keyword evidence="3" id="KW-1185">Reference proteome</keyword>
<evidence type="ECO:0000313" key="2">
    <source>
        <dbReference type="EMBL" id="MDO5988012.1"/>
    </source>
</evidence>
<sequence>MKKIVFYLLGLFAIISLNACTSESLDEEVEQLINTEFQSIEDEDSLGNNMRPR</sequence>